<reference evidence="3 4" key="1">
    <citation type="submission" date="2019-09" db="EMBL/GenBank/DDBJ databases">
        <title>Genome sequencing of strain KACC 19322.</title>
        <authorList>
            <person name="Heo J."/>
            <person name="Kim S.-J."/>
            <person name="Kim J.-S."/>
            <person name="Hong S.-B."/>
            <person name="Kwon S.-W."/>
        </authorList>
    </citation>
    <scope>NUCLEOTIDE SEQUENCE [LARGE SCALE GENOMIC DNA]</scope>
    <source>
        <strain evidence="3 4">KACC 19322</strain>
    </source>
</reference>
<accession>A0A5C1Y892</accession>
<keyword evidence="2" id="KW-0472">Membrane</keyword>
<dbReference type="Proteomes" id="UP000322159">
    <property type="component" value="Chromosome"/>
</dbReference>
<name>A0A5C1Y892_9MICO</name>
<protein>
    <submittedName>
        <fullName evidence="3">DUF4245 domain-containing protein</fullName>
    </submittedName>
</protein>
<evidence type="ECO:0000313" key="3">
    <source>
        <dbReference type="EMBL" id="QEO09578.1"/>
    </source>
</evidence>
<keyword evidence="2" id="KW-1133">Transmembrane helix</keyword>
<dbReference type="InterPro" id="IPR025339">
    <property type="entry name" value="DUF4245"/>
</dbReference>
<dbReference type="OrthoDB" id="4801970at2"/>
<proteinExistence type="predicted"/>
<dbReference type="KEGG" id="lyk:FLP23_05895"/>
<feature type="region of interest" description="Disordered" evidence="1">
    <location>
        <begin position="1"/>
        <end position="45"/>
    </location>
</feature>
<dbReference type="Pfam" id="PF14030">
    <property type="entry name" value="DUF4245"/>
    <property type="match status" value="1"/>
</dbReference>
<gene>
    <name evidence="3" type="ORF">FLP23_05895</name>
</gene>
<dbReference type="EMBL" id="CP043504">
    <property type="protein sequence ID" value="QEO09578.1"/>
    <property type="molecule type" value="Genomic_DNA"/>
</dbReference>
<evidence type="ECO:0000256" key="1">
    <source>
        <dbReference type="SAM" id="MobiDB-lite"/>
    </source>
</evidence>
<keyword evidence="2" id="KW-0812">Transmembrane</keyword>
<organism evidence="3 4">
    <name type="scientific">Protaetiibacter larvae</name>
    <dbReference type="NCBI Taxonomy" id="2592654"/>
    <lineage>
        <taxon>Bacteria</taxon>
        <taxon>Bacillati</taxon>
        <taxon>Actinomycetota</taxon>
        <taxon>Actinomycetes</taxon>
        <taxon>Micrococcales</taxon>
        <taxon>Microbacteriaceae</taxon>
        <taxon>Protaetiibacter</taxon>
    </lineage>
</organism>
<dbReference type="AlphaFoldDB" id="A0A5C1Y892"/>
<feature type="transmembrane region" description="Helical" evidence="2">
    <location>
        <begin position="77"/>
        <end position="99"/>
    </location>
</feature>
<evidence type="ECO:0000256" key="2">
    <source>
        <dbReference type="SAM" id="Phobius"/>
    </source>
</evidence>
<evidence type="ECO:0000313" key="4">
    <source>
        <dbReference type="Proteomes" id="UP000322159"/>
    </source>
</evidence>
<sequence>MGARRSARPALRGVARQREGPTRRRARGGRGIVSPRQPGVDADGRPIVAELGRAETAQETAERKAAASAKRRNNQTVLNLSIATVASVLIAIFLVYAVGLTDQGSRIDPVDYRAAAEAAQDSFSEPLATPQLSDDWSANRAEIVRGSDGVTSWQIGFVTPNQRYIALIQAVDANPSWLADTVRDAQQQGTRAIGGRDWQVYDRRDASDPGNVAFALVTVSGASTIVLAGTADDPEFEVLAEAVAAELDS</sequence>
<keyword evidence="4" id="KW-1185">Reference proteome</keyword>